<protein>
    <submittedName>
        <fullName evidence="1">Uncharacterized protein</fullName>
    </submittedName>
</protein>
<keyword evidence="2" id="KW-1185">Reference proteome</keyword>
<dbReference type="EMBL" id="CAVMJV010000020">
    <property type="protein sequence ID" value="CAK5068000.1"/>
    <property type="molecule type" value="Genomic_DNA"/>
</dbReference>
<dbReference type="Proteomes" id="UP001497535">
    <property type="component" value="Unassembled WGS sequence"/>
</dbReference>
<proteinExistence type="predicted"/>
<name>A0ACB0YYP4_MELEN</name>
<accession>A0ACB0YYP4</accession>
<sequence>MNTRPLTYVYEDFENSHETLRPIDLIMPQRNENTINLDDLDENEFVLKETQKDELIKEWKRANEMLLKFWENWQKEYLNQLRERKDKHSQKVAKRNYSPTIGEIVLVQDKNIPKNYWQMGKIVELVKSKDGLIRSAKIKSKGKILTRAIALLYPLELFAETENKEKEFKNEEKILSQKGKEKTAKENIEKGIHPMKLRARKNQPNYNENEIEEEDIHIMYYTDESDGEPYSEEEESDDSEYGNNQAVEIERAINRGPIPVNRGIFIRVPEDPIEARIKRKPIVNNKYNERRPITLYCICPCKFSKDEECYCVDRTHPCTCYPIPDDPIKAKEFKNLHLLEKIKKVNPFKESIEQYWKQQPKINNKYKTKNKERLKFFSKVINKWLALAFIIYLYFTRITSVSNPCAKNEPLQFVEMHECISKGLVINRDKQGRLCWQNIDCGTGHLRIRKDKAGYCGEKCQCPAWTNQCSFYIGPTSRNSTLKNEKVRKILDSEEIKKRICSIEPNANCAKTKSIKEVDQIELYDGSKILVNNLNIIIDDLIEHEFMCIGKGPITGSAKYCEKHHCYEKGTKFCYYTRNEIAFFETRFGNIPIRAWGKTKIKIYDFIEKKEKSKCEMCEVKCTSEGIQITSENKLSGFEMCLNQKCEYTAFPEKIENKTLAKKTLVNDYVVLTM</sequence>
<gene>
    <name evidence="1" type="ORF">MENTE1834_LOCUS17994</name>
</gene>
<evidence type="ECO:0000313" key="2">
    <source>
        <dbReference type="Proteomes" id="UP001497535"/>
    </source>
</evidence>
<organism evidence="1 2">
    <name type="scientific">Meloidogyne enterolobii</name>
    <name type="common">Root-knot nematode worm</name>
    <name type="synonym">Meloidogyne mayaguensis</name>
    <dbReference type="NCBI Taxonomy" id="390850"/>
    <lineage>
        <taxon>Eukaryota</taxon>
        <taxon>Metazoa</taxon>
        <taxon>Ecdysozoa</taxon>
        <taxon>Nematoda</taxon>
        <taxon>Chromadorea</taxon>
        <taxon>Rhabditida</taxon>
        <taxon>Tylenchina</taxon>
        <taxon>Tylenchomorpha</taxon>
        <taxon>Tylenchoidea</taxon>
        <taxon>Meloidogynidae</taxon>
        <taxon>Meloidogyninae</taxon>
        <taxon>Meloidogyne</taxon>
    </lineage>
</organism>
<comment type="caution">
    <text evidence="1">The sequence shown here is derived from an EMBL/GenBank/DDBJ whole genome shotgun (WGS) entry which is preliminary data.</text>
</comment>
<evidence type="ECO:0000313" key="1">
    <source>
        <dbReference type="EMBL" id="CAK5068000.1"/>
    </source>
</evidence>
<reference evidence="1" key="1">
    <citation type="submission" date="2023-11" db="EMBL/GenBank/DDBJ databases">
        <authorList>
            <person name="Poullet M."/>
        </authorList>
    </citation>
    <scope>NUCLEOTIDE SEQUENCE</scope>
    <source>
        <strain evidence="1">E1834</strain>
    </source>
</reference>